<dbReference type="InterPro" id="IPR017927">
    <property type="entry name" value="FAD-bd_FR_type"/>
</dbReference>
<comment type="cofactor">
    <cofactor evidence="10">
        <name>[2Fe-2S] cluster</name>
        <dbReference type="ChEBI" id="CHEBI:190135"/>
    </cofactor>
</comment>
<evidence type="ECO:0000256" key="5">
    <source>
        <dbReference type="ARBA" id="ARBA00022723"/>
    </source>
</evidence>
<dbReference type="InterPro" id="IPR039261">
    <property type="entry name" value="FNR_nucleotide-bd"/>
</dbReference>
<evidence type="ECO:0000313" key="14">
    <source>
        <dbReference type="EMBL" id="OTA30143.1"/>
    </source>
</evidence>
<sequence>MSCARTFLQTNPEGRAYLPSRRTVEIVGHELLTESIVQLTVRDEYIAQHAQAAQFANLYSSNSLQISPRPFGVAEVHDDEVTFLFAVVGRGTEEFRDKQVGDTLDILGPLGKSFDLSEPGRYLLVGGGLGIPPLAHAAQKLSGRSDVQTTALLGYRDVHFADEMLMRHCSDIRTIENEQGNVITLLDQWLTEQDGDARNLSDVHILTCGPHPMMKAVASWAFKRDVKAQMNLEERMGCGYGTCVVCITPTIHGNQKVCIEGPVFTREELGWE</sequence>
<evidence type="ECO:0000313" key="15">
    <source>
        <dbReference type="Proteomes" id="UP000243540"/>
    </source>
</evidence>
<name>A0A1Y2T3P2_9BIFI</name>
<keyword evidence="4 12" id="KW-0001">2Fe-2S</keyword>
<evidence type="ECO:0000256" key="6">
    <source>
        <dbReference type="ARBA" id="ARBA00022827"/>
    </source>
</evidence>
<comment type="cofactor">
    <cofactor evidence="12">
        <name>[2Fe-2S] cluster</name>
        <dbReference type="ChEBI" id="CHEBI:190135"/>
    </cofactor>
    <text evidence="12">Binds 1 [2Fe-2S] cluster per subunit.</text>
</comment>
<evidence type="ECO:0000256" key="11">
    <source>
        <dbReference type="PIRSR" id="PIRSR006816-1"/>
    </source>
</evidence>
<dbReference type="InterPro" id="IPR050353">
    <property type="entry name" value="PyrK_electron_transfer"/>
</dbReference>
<evidence type="ECO:0000256" key="2">
    <source>
        <dbReference type="ARBA" id="ARBA00022448"/>
    </source>
</evidence>
<evidence type="ECO:0000256" key="7">
    <source>
        <dbReference type="ARBA" id="ARBA00022982"/>
    </source>
</evidence>
<keyword evidence="9 12" id="KW-0411">Iron-sulfur</keyword>
<dbReference type="Proteomes" id="UP000243540">
    <property type="component" value="Unassembled WGS sequence"/>
</dbReference>
<dbReference type="GO" id="GO:0016491">
    <property type="term" value="F:oxidoreductase activity"/>
    <property type="evidence" value="ECO:0007669"/>
    <property type="project" value="InterPro"/>
</dbReference>
<gene>
    <name evidence="14" type="ORF">B9T39_00065</name>
</gene>
<dbReference type="SUPFAM" id="SSF52343">
    <property type="entry name" value="Ferredoxin reductase-like, C-terminal NADP-linked domain"/>
    <property type="match status" value="1"/>
</dbReference>
<keyword evidence="5 12" id="KW-0479">Metal-binding</keyword>
<reference evidence="14 15" key="1">
    <citation type="submission" date="2017-04" db="EMBL/GenBank/DDBJ databases">
        <title>Draft genome sequences of Alloscardovia macacae UMA81211 and UMA81212 isolated from the feces of a rhesus macaque (Macaca mulatta).</title>
        <authorList>
            <person name="Albert K."/>
            <person name="Sela D.A."/>
        </authorList>
    </citation>
    <scope>NUCLEOTIDE SEQUENCE [LARGE SCALE GENOMIC DNA]</scope>
    <source>
        <strain evidence="14 15">UMA81212</strain>
    </source>
</reference>
<feature type="binding site" evidence="12">
    <location>
        <position position="243"/>
    </location>
    <ligand>
        <name>[2Fe-2S] cluster</name>
        <dbReference type="ChEBI" id="CHEBI:190135"/>
    </ligand>
</feature>
<dbReference type="PIRSF" id="PIRSF006816">
    <property type="entry name" value="Cyc3_hyd_g"/>
    <property type="match status" value="1"/>
</dbReference>
<dbReference type="InterPro" id="IPR037117">
    <property type="entry name" value="Dihydroorotate_DH_ele_sf"/>
</dbReference>
<feature type="binding site" evidence="12">
    <location>
        <position position="238"/>
    </location>
    <ligand>
        <name>[2Fe-2S] cluster</name>
        <dbReference type="ChEBI" id="CHEBI:190135"/>
    </ligand>
</feature>
<dbReference type="RefSeq" id="WP_086105785.1">
    <property type="nucleotide sequence ID" value="NZ_NEKC01000001.1"/>
</dbReference>
<dbReference type="Gene3D" id="2.10.240.10">
    <property type="entry name" value="Dihydroorotate dehydrogenase, electron transfer subunit"/>
    <property type="match status" value="1"/>
</dbReference>
<evidence type="ECO:0000256" key="4">
    <source>
        <dbReference type="ARBA" id="ARBA00022714"/>
    </source>
</evidence>
<comment type="cofactor">
    <cofactor evidence="11">
        <name>FAD</name>
        <dbReference type="ChEBI" id="CHEBI:57692"/>
    </cofactor>
    <text evidence="11">Binds 1 FAD per subunit.</text>
</comment>
<dbReference type="PROSITE" id="PS51384">
    <property type="entry name" value="FAD_FR"/>
    <property type="match status" value="1"/>
</dbReference>
<comment type="similarity">
    <text evidence="1">Belongs to the PyrK family.</text>
</comment>
<evidence type="ECO:0000256" key="3">
    <source>
        <dbReference type="ARBA" id="ARBA00022630"/>
    </source>
</evidence>
<keyword evidence="7" id="KW-0249">Electron transport</keyword>
<dbReference type="EMBL" id="NEKC01000001">
    <property type="protein sequence ID" value="OTA30143.1"/>
    <property type="molecule type" value="Genomic_DNA"/>
</dbReference>
<feature type="domain" description="FAD-binding FR-type" evidence="13">
    <location>
        <begin position="19"/>
        <end position="116"/>
    </location>
</feature>
<dbReference type="GO" id="GO:0050660">
    <property type="term" value="F:flavin adenine dinucleotide binding"/>
    <property type="evidence" value="ECO:0007669"/>
    <property type="project" value="InterPro"/>
</dbReference>
<dbReference type="GO" id="GO:0006221">
    <property type="term" value="P:pyrimidine nucleotide biosynthetic process"/>
    <property type="evidence" value="ECO:0007669"/>
    <property type="project" value="InterPro"/>
</dbReference>
<dbReference type="GO" id="GO:0051537">
    <property type="term" value="F:2 iron, 2 sulfur cluster binding"/>
    <property type="evidence" value="ECO:0007669"/>
    <property type="project" value="UniProtKB-KW"/>
</dbReference>
<evidence type="ECO:0000259" key="13">
    <source>
        <dbReference type="PROSITE" id="PS51384"/>
    </source>
</evidence>
<keyword evidence="2" id="KW-0813">Transport</keyword>
<dbReference type="InterPro" id="IPR019480">
    <property type="entry name" value="Dihydroorotate_DH_Fe-S-bd"/>
</dbReference>
<dbReference type="InterPro" id="IPR012165">
    <property type="entry name" value="Cyt_c3_hydrogenase_gsu"/>
</dbReference>
<accession>A0A1Y2T3P2</accession>
<feature type="binding site" evidence="12">
    <location>
        <position position="246"/>
    </location>
    <ligand>
        <name>[2Fe-2S] cluster</name>
        <dbReference type="ChEBI" id="CHEBI:190135"/>
    </ligand>
</feature>
<dbReference type="AlphaFoldDB" id="A0A1Y2T3P2"/>
<dbReference type="SUPFAM" id="SSF63380">
    <property type="entry name" value="Riboflavin synthase domain-like"/>
    <property type="match status" value="1"/>
</dbReference>
<keyword evidence="6 11" id="KW-0274">FAD</keyword>
<keyword evidence="8 12" id="KW-0408">Iron</keyword>
<dbReference type="Pfam" id="PF10418">
    <property type="entry name" value="DHODB_Fe-S_bind"/>
    <property type="match status" value="1"/>
</dbReference>
<organism evidence="14 15">
    <name type="scientific">Alloscardovia macacae</name>
    <dbReference type="NCBI Taxonomy" id="1160091"/>
    <lineage>
        <taxon>Bacteria</taxon>
        <taxon>Bacillati</taxon>
        <taxon>Actinomycetota</taxon>
        <taxon>Actinomycetes</taxon>
        <taxon>Bifidobacteriales</taxon>
        <taxon>Bifidobacteriaceae</taxon>
        <taxon>Alloscardovia</taxon>
    </lineage>
</organism>
<evidence type="ECO:0000256" key="12">
    <source>
        <dbReference type="PIRSR" id="PIRSR006816-2"/>
    </source>
</evidence>
<proteinExistence type="inferred from homology"/>
<dbReference type="STRING" id="1160091.B9T39_00065"/>
<comment type="caution">
    <text evidence="14">The sequence shown here is derived from an EMBL/GenBank/DDBJ whole genome shotgun (WGS) entry which is preliminary data.</text>
</comment>
<feature type="binding site" evidence="11">
    <location>
        <begin position="91"/>
        <end position="92"/>
    </location>
    <ligand>
        <name>FAD</name>
        <dbReference type="ChEBI" id="CHEBI:57692"/>
    </ligand>
</feature>
<dbReference type="Gene3D" id="3.40.50.80">
    <property type="entry name" value="Nucleotide-binding domain of ferredoxin-NADP reductase (FNR) module"/>
    <property type="match status" value="1"/>
</dbReference>
<keyword evidence="3 11" id="KW-0285">Flavoprotein</keyword>
<evidence type="ECO:0000256" key="8">
    <source>
        <dbReference type="ARBA" id="ARBA00023004"/>
    </source>
</evidence>
<protein>
    <submittedName>
        <fullName evidence="14">Dihydroorotate dehydrogenase electron transfer subunit</fullName>
    </submittedName>
</protein>
<dbReference type="Gene3D" id="2.40.30.10">
    <property type="entry name" value="Translation factors"/>
    <property type="match status" value="1"/>
</dbReference>
<dbReference type="InterPro" id="IPR017938">
    <property type="entry name" value="Riboflavin_synthase-like_b-brl"/>
</dbReference>
<dbReference type="PANTHER" id="PTHR43513">
    <property type="entry name" value="DIHYDROOROTATE DEHYDROGENASE B (NAD(+)), ELECTRON TRANSFER SUBUNIT"/>
    <property type="match status" value="1"/>
</dbReference>
<evidence type="ECO:0000256" key="1">
    <source>
        <dbReference type="ARBA" id="ARBA00006422"/>
    </source>
</evidence>
<evidence type="ECO:0000256" key="10">
    <source>
        <dbReference type="ARBA" id="ARBA00034078"/>
    </source>
</evidence>
<feature type="binding site" evidence="12">
    <location>
        <position position="258"/>
    </location>
    <ligand>
        <name>[2Fe-2S] cluster</name>
        <dbReference type="ChEBI" id="CHEBI:190135"/>
    </ligand>
</feature>
<dbReference type="GO" id="GO:0046872">
    <property type="term" value="F:metal ion binding"/>
    <property type="evidence" value="ECO:0007669"/>
    <property type="project" value="UniProtKB-KW"/>
</dbReference>
<dbReference type="PANTHER" id="PTHR43513:SF3">
    <property type="entry name" value="DIHYDROOROTATE DEHYDROGENASE B (NAD(+)), ELECTRON TRANSFER SUBUNIT-RELATED"/>
    <property type="match status" value="1"/>
</dbReference>
<evidence type="ECO:0000256" key="9">
    <source>
        <dbReference type="ARBA" id="ARBA00023014"/>
    </source>
</evidence>